<reference evidence="7" key="1">
    <citation type="journal article" date="2020" name="PLoS Negl. Trop. Dis.">
        <title>High-quality nuclear genome for Sarcoptes scabiei-A critical resource for a neglected parasite.</title>
        <authorList>
            <person name="Korhonen P.K."/>
            <person name="Gasser R.B."/>
            <person name="Ma G."/>
            <person name="Wang T."/>
            <person name="Stroehlein A.J."/>
            <person name="Young N.D."/>
            <person name="Ang C.S."/>
            <person name="Fernando D.D."/>
            <person name="Lu H.C."/>
            <person name="Taylor S."/>
            <person name="Reynolds S.L."/>
            <person name="Mofiz E."/>
            <person name="Najaraj S.H."/>
            <person name="Gowda H."/>
            <person name="Madugundu A."/>
            <person name="Renuse S."/>
            <person name="Holt D."/>
            <person name="Pandey A."/>
            <person name="Papenfuss A.T."/>
            <person name="Fischer K."/>
        </authorList>
    </citation>
    <scope>NUCLEOTIDE SEQUENCE [LARGE SCALE GENOMIC DNA]</scope>
</reference>
<dbReference type="Pfam" id="PF06470">
    <property type="entry name" value="SMC_hinge"/>
    <property type="match status" value="1"/>
</dbReference>
<dbReference type="OrthoDB" id="5575062at2759"/>
<dbReference type="GO" id="GO:0051276">
    <property type="term" value="P:chromosome organization"/>
    <property type="evidence" value="ECO:0007669"/>
    <property type="project" value="InterPro"/>
</dbReference>
<evidence type="ECO:0000259" key="4">
    <source>
        <dbReference type="Pfam" id="PF06470"/>
    </source>
</evidence>
<keyword evidence="7" id="KW-1185">Reference proteome</keyword>
<dbReference type="InterPro" id="IPR036277">
    <property type="entry name" value="SMC_hinge_sf"/>
</dbReference>
<evidence type="ECO:0000256" key="2">
    <source>
        <dbReference type="SAM" id="Coils"/>
    </source>
</evidence>
<dbReference type="InterPro" id="IPR027417">
    <property type="entry name" value="P-loop_NTPase"/>
</dbReference>
<proteinExistence type="predicted"/>
<dbReference type="EnsemblMetazoa" id="SSS_1655s_mrna">
    <property type="protein sequence ID" value="KAF7496541.1"/>
    <property type="gene ID" value="SSS_1655"/>
</dbReference>
<feature type="domain" description="RecF/RecN/SMC N-terminal" evidence="3">
    <location>
        <begin position="2"/>
        <end position="138"/>
    </location>
</feature>
<dbReference type="Pfam" id="PF02463">
    <property type="entry name" value="SMC_N"/>
    <property type="match status" value="2"/>
</dbReference>
<dbReference type="Gene3D" id="1.20.1060.20">
    <property type="match status" value="1"/>
</dbReference>
<dbReference type="InterPro" id="IPR003395">
    <property type="entry name" value="RecF/RecN/SMC_N"/>
</dbReference>
<feature type="domain" description="RecF/RecN/SMC N-terminal" evidence="3">
    <location>
        <begin position="792"/>
        <end position="1201"/>
    </location>
</feature>
<dbReference type="GO" id="GO:0005524">
    <property type="term" value="F:ATP binding"/>
    <property type="evidence" value="ECO:0007669"/>
    <property type="project" value="InterPro"/>
</dbReference>
<evidence type="ECO:0000313" key="5">
    <source>
        <dbReference type="EMBL" id="KAF7496541.1"/>
    </source>
</evidence>
<feature type="coiled-coil region" evidence="2">
    <location>
        <begin position="1009"/>
        <end position="1050"/>
    </location>
</feature>
<gene>
    <name evidence="5" type="ORF">SSS_1655</name>
</gene>
<sequence length="1226" mass="143865">MFIEKIILSGFRSFDFCEIKNLSPGINTFIGSNGAGKSNIILALDFVLTRNHHLIELSQKNLLISRSLRPQSNISENFPESYVEIHFDNRDEYFPIKDKSIIVKRSITINTDRCWINKRAVKFDEMVEFLESGGLCPDNTYYIVKQGTISEIAASDPKRLLEILRSISGAKSFDEKKIKSINLNIESEQLIKQIENIIAQLKENLALIAIDSRQFNKYQSLSKLKKYLMIKIKNEELRVLREELRNLERSLKFDEEGLQEIEENHRNLTDCLNSKHSQFSTLQSEVMGLQKRYEDSKKSMLLLTKTIDDIRRRKFNQQIKNNFIDLDTSQMNSIEENLESDKVCLDNLNKDLNELLEKKYKIHHEIKSLMAKRQNCFKLKELIGKNLSLHQMNKSIRENHLEPIDSSIETFNKVIEDLQKTLDNVKSERLKIDDSGRSFLQTSETHFNQIENIQQDLSNFFARLKTNELRLHQHLNQSSQLQKELLRDQNHFDEVENWLDLHSSQMAVASKKSIEKAIQYLRSKLSQEKEREKRIGIEHLLQGYHGQLIDLFELNKPVEKAADVLLRNNLFYHVVENESTAIELLKIIDVLKLRGSFKFLILNRAQSKEYQIDDTKKSLYMPLFECINNLRPNSELILSALRITFNGLFIVRSFQACWSLFQNSRNSNFATLEGEMINNAGVVTRASTNQSTRFEKYKRWFELRKSIAGKKQKLETLEEQKEKILIENSNIKRDIVEKEKQLELIQQFFKSLSNNSDPFRNSQRKNLITKHIDSLEADLMRNKTEMSCLIESKDFWQQRIDRTIIEQQNFLEESSRSLELEIDKRSTQLKNTNKIIKIKQDLQEDLRIEINEKESRKMRIKYASSILIEDQISKVGMGNLTRTEIEWNNQIGFYQNQMQQSNEELEKLMPKKCSIETEIKMLNDQYNQIKAKIEIHRKKLENERKLINDIKFKIQSFQIEIENFGFIEGTDYSHLSNLADLNKAVRKLNQQIKRLDPDGLMNAETLRCHQEIQLQIEKLTRAKDRQNDHLAKLRNLLNLIENKRNEIILRTYKQVNANFQETFKKLVPNGSAMLRFLVSDRESDSNSSSMSDRDIIDNRFDGIEILVSFRPEIEPDNDLMALSGGQKALISLAFILALQQVDPMPFYVFDEIDQSLDQSTRNQISEVILCQSFKQKKQFLFTTFREQLIHRSDKIFLVQKSKEFSRVDSITKERAMEFLKTCAEKQ</sequence>
<dbReference type="Proteomes" id="UP000070412">
    <property type="component" value="Unassembled WGS sequence"/>
</dbReference>
<protein>
    <submittedName>
        <fullName evidence="5">Structural maintenance of chromosomes protein 3</fullName>
    </submittedName>
</protein>
<keyword evidence="1 2" id="KW-0175">Coiled coil</keyword>
<dbReference type="Gene3D" id="3.40.50.300">
    <property type="entry name" value="P-loop containing nucleotide triphosphate hydrolases"/>
    <property type="match status" value="2"/>
</dbReference>
<feature type="coiled-coil region" evidence="2">
    <location>
        <begin position="184"/>
        <end position="264"/>
    </location>
</feature>
<dbReference type="GO" id="GO:0005694">
    <property type="term" value="C:chromosome"/>
    <property type="evidence" value="ECO:0007669"/>
    <property type="project" value="InterPro"/>
</dbReference>
<evidence type="ECO:0000313" key="6">
    <source>
        <dbReference type="EnsemblMetazoa" id="KAF7496541.1"/>
    </source>
</evidence>
<dbReference type="PANTHER" id="PTHR43977">
    <property type="entry name" value="STRUCTURAL MAINTENANCE OF CHROMOSOMES PROTEIN 3"/>
    <property type="match status" value="1"/>
</dbReference>
<feature type="domain" description="SMC hinge" evidence="4">
    <location>
        <begin position="542"/>
        <end position="656"/>
    </location>
</feature>
<feature type="coiled-coil region" evidence="2">
    <location>
        <begin position="338"/>
        <end position="365"/>
    </location>
</feature>
<organism evidence="5">
    <name type="scientific">Sarcoptes scabiei</name>
    <name type="common">Itch mite</name>
    <name type="synonym">Acarus scabiei</name>
    <dbReference type="NCBI Taxonomy" id="52283"/>
    <lineage>
        <taxon>Eukaryota</taxon>
        <taxon>Metazoa</taxon>
        <taxon>Ecdysozoa</taxon>
        <taxon>Arthropoda</taxon>
        <taxon>Chelicerata</taxon>
        <taxon>Arachnida</taxon>
        <taxon>Acari</taxon>
        <taxon>Acariformes</taxon>
        <taxon>Sarcoptiformes</taxon>
        <taxon>Astigmata</taxon>
        <taxon>Psoroptidia</taxon>
        <taxon>Sarcoptoidea</taxon>
        <taxon>Sarcoptidae</taxon>
        <taxon>Sarcoptinae</taxon>
        <taxon>Sarcoptes</taxon>
    </lineage>
</organism>
<feature type="coiled-coil region" evidence="2">
    <location>
        <begin position="707"/>
        <end position="741"/>
    </location>
</feature>
<reference evidence="5" key="2">
    <citation type="submission" date="2020-01" db="EMBL/GenBank/DDBJ databases">
        <authorList>
            <person name="Korhonen P.K.K."/>
            <person name="Guangxu M.G."/>
            <person name="Wang T.W."/>
            <person name="Stroehlein A.J.S."/>
            <person name="Young N.D."/>
            <person name="Ang C.-S.A."/>
            <person name="Fernando D.W.F."/>
            <person name="Lu H.L."/>
            <person name="Taylor S.T."/>
            <person name="Ehtesham M.E.M."/>
            <person name="Najaraj S.H.N."/>
            <person name="Harsha G.H.G."/>
            <person name="Madugundu A.M."/>
            <person name="Renuse S.R."/>
            <person name="Holt D.H."/>
            <person name="Pandey A.P."/>
            <person name="Papenfuss A.P."/>
            <person name="Gasser R.B.G."/>
            <person name="Fischer K.F."/>
        </authorList>
    </citation>
    <scope>NUCLEOTIDE SEQUENCE</scope>
    <source>
        <strain evidence="5">SSS_KF_BRIS2020</strain>
    </source>
</reference>
<evidence type="ECO:0000256" key="1">
    <source>
        <dbReference type="ARBA" id="ARBA00023054"/>
    </source>
</evidence>
<reference evidence="6" key="3">
    <citation type="submission" date="2022-06" db="UniProtKB">
        <authorList>
            <consortium name="EnsemblMetazoa"/>
        </authorList>
    </citation>
    <scope>IDENTIFICATION</scope>
</reference>
<name>A0A834RGW2_SARSC</name>
<dbReference type="SUPFAM" id="SSF75553">
    <property type="entry name" value="Smc hinge domain"/>
    <property type="match status" value="1"/>
</dbReference>
<evidence type="ECO:0000259" key="3">
    <source>
        <dbReference type="Pfam" id="PF02463"/>
    </source>
</evidence>
<accession>A0A834RGW2</accession>
<dbReference type="AlphaFoldDB" id="A0A834RGW2"/>
<feature type="coiled-coil region" evidence="2">
    <location>
        <begin position="408"/>
        <end position="435"/>
    </location>
</feature>
<evidence type="ECO:0000313" key="7">
    <source>
        <dbReference type="Proteomes" id="UP000070412"/>
    </source>
</evidence>
<dbReference type="SUPFAM" id="SSF52540">
    <property type="entry name" value="P-loop containing nucleoside triphosphate hydrolases"/>
    <property type="match status" value="1"/>
</dbReference>
<dbReference type="InterPro" id="IPR010935">
    <property type="entry name" value="SMC_hinge"/>
</dbReference>
<feature type="coiled-coil region" evidence="2">
    <location>
        <begin position="919"/>
        <end position="946"/>
    </location>
</feature>
<dbReference type="EMBL" id="WVUK01000005">
    <property type="protein sequence ID" value="KAF7496541.1"/>
    <property type="molecule type" value="Genomic_DNA"/>
</dbReference>